<reference evidence="1" key="2">
    <citation type="submission" date="2015-06" db="EMBL/GenBank/DDBJ databases">
        <title>Environmentally co-occuring mercury resistance plasmids are genetically and phenotypically diverse and confer variable context-dependent fitness effects.</title>
        <authorList>
            <person name="Hall J.P.J."/>
            <person name="Harrison E."/>
            <person name="Lilley A.K."/>
            <person name="Paterson S."/>
            <person name="Spiers A.J."/>
            <person name="Brockhurst M.A."/>
        </authorList>
    </citation>
    <scope>NUCLEOTIDE SEQUENCE [LARGE SCALE GENOMIC DNA]</scope>
    <source>
        <strain evidence="1">SBW25</strain>
        <plasmid evidence="1">pQBR57</plasmid>
    </source>
</reference>
<sequence>MVCQLPYDDLELPTLTAMEEIQQLVFMWMDSAEGIASSELIGHANEAARHNVAIPVTVRWPEGGHSRDGTLTLGSDALGETNTSWVAAVETKQGQNVVFRYGLSRIATAMHDGKKLTMKLRPGTVY</sequence>
<keyword evidence="1" id="KW-0614">Plasmid</keyword>
<protein>
    <submittedName>
        <fullName evidence="1">Uncharacterized protein</fullName>
    </submittedName>
</protein>
<gene>
    <name evidence="1" type="ORF">PQBR57_0286</name>
</gene>
<organism evidence="1">
    <name type="scientific">Pseudomonas fluorescens (strain SBW25)</name>
    <dbReference type="NCBI Taxonomy" id="216595"/>
    <lineage>
        <taxon>Bacteria</taxon>
        <taxon>Pseudomonadati</taxon>
        <taxon>Pseudomonadota</taxon>
        <taxon>Gammaproteobacteria</taxon>
        <taxon>Pseudomonadales</taxon>
        <taxon>Pseudomonadaceae</taxon>
        <taxon>Pseudomonas</taxon>
    </lineage>
</organism>
<evidence type="ECO:0000313" key="1">
    <source>
        <dbReference type="EMBL" id="CEK42239.1"/>
    </source>
</evidence>
<dbReference type="AlphaFoldDB" id="A0A0G4E4Y4"/>
<dbReference type="EMBL" id="LN713926">
    <property type="protein sequence ID" value="CEK42239.1"/>
    <property type="molecule type" value="Genomic_DNA"/>
</dbReference>
<accession>A0A0G4E4Y4</accession>
<geneLocation type="plasmid" evidence="1">
    <name>pQBR57</name>
</geneLocation>
<name>A0A0G4E4Y4_PSEFS</name>
<reference evidence="1" key="1">
    <citation type="submission" date="2014-12" db="EMBL/GenBank/DDBJ databases">
        <authorList>
            <person name="Hall J."/>
        </authorList>
    </citation>
    <scope>NUCLEOTIDE SEQUENCE [LARGE SCALE GENOMIC DNA]</scope>
    <source>
        <strain evidence="1">SBW25</strain>
        <plasmid evidence="1">pQBR57</plasmid>
    </source>
</reference>
<proteinExistence type="predicted"/>